<sequence>MFHYSKAIFICFSCDSEASFFPSTYPREKQGNPKACLHLKLPLKWIMICSMATKQLWFIGLMKEYIQAIDWREVADNWFGGCCCSFGGISEKLVTRFANSYRCAKDIAPLSLRLITVL</sequence>
<accession>A0A5D2UG50</accession>
<reference evidence="1 2" key="1">
    <citation type="submission" date="2019-07" db="EMBL/GenBank/DDBJ databases">
        <title>WGS assembly of Gossypium mustelinum.</title>
        <authorList>
            <person name="Chen Z.J."/>
            <person name="Sreedasyam A."/>
            <person name="Ando A."/>
            <person name="Song Q."/>
            <person name="De L."/>
            <person name="Hulse-Kemp A."/>
            <person name="Ding M."/>
            <person name="Ye W."/>
            <person name="Kirkbride R."/>
            <person name="Jenkins J."/>
            <person name="Plott C."/>
            <person name="Lovell J."/>
            <person name="Lin Y.-M."/>
            <person name="Vaughn R."/>
            <person name="Liu B."/>
            <person name="Li W."/>
            <person name="Simpson S."/>
            <person name="Scheffler B."/>
            <person name="Saski C."/>
            <person name="Grover C."/>
            <person name="Hu G."/>
            <person name="Conover J."/>
            <person name="Carlson J."/>
            <person name="Shu S."/>
            <person name="Boston L."/>
            <person name="Williams M."/>
            <person name="Peterson D."/>
            <person name="Mcgee K."/>
            <person name="Jones D."/>
            <person name="Wendel J."/>
            <person name="Stelly D."/>
            <person name="Grimwood J."/>
            <person name="Schmutz J."/>
        </authorList>
    </citation>
    <scope>NUCLEOTIDE SEQUENCE [LARGE SCALE GENOMIC DNA]</scope>
    <source>
        <strain evidence="1">1408120.09</strain>
    </source>
</reference>
<dbReference type="AlphaFoldDB" id="A0A5D2UG50"/>
<proteinExistence type="predicted"/>
<gene>
    <name evidence="1" type="ORF">E1A91_D06G092500v1</name>
</gene>
<protein>
    <submittedName>
        <fullName evidence="1">Uncharacterized protein</fullName>
    </submittedName>
</protein>
<evidence type="ECO:0000313" key="2">
    <source>
        <dbReference type="Proteomes" id="UP000323597"/>
    </source>
</evidence>
<dbReference type="Proteomes" id="UP000323597">
    <property type="component" value="Chromosome D06"/>
</dbReference>
<keyword evidence="2" id="KW-1185">Reference proteome</keyword>
<organism evidence="1 2">
    <name type="scientific">Gossypium mustelinum</name>
    <name type="common">Cotton</name>
    <name type="synonym">Gossypium caicoense</name>
    <dbReference type="NCBI Taxonomy" id="34275"/>
    <lineage>
        <taxon>Eukaryota</taxon>
        <taxon>Viridiplantae</taxon>
        <taxon>Streptophyta</taxon>
        <taxon>Embryophyta</taxon>
        <taxon>Tracheophyta</taxon>
        <taxon>Spermatophyta</taxon>
        <taxon>Magnoliopsida</taxon>
        <taxon>eudicotyledons</taxon>
        <taxon>Gunneridae</taxon>
        <taxon>Pentapetalae</taxon>
        <taxon>rosids</taxon>
        <taxon>malvids</taxon>
        <taxon>Malvales</taxon>
        <taxon>Malvaceae</taxon>
        <taxon>Malvoideae</taxon>
        <taxon>Gossypium</taxon>
    </lineage>
</organism>
<evidence type="ECO:0000313" key="1">
    <source>
        <dbReference type="EMBL" id="TYI76669.1"/>
    </source>
</evidence>
<name>A0A5D2UG50_GOSMU</name>
<dbReference type="EMBL" id="CM017654">
    <property type="protein sequence ID" value="TYI76669.1"/>
    <property type="molecule type" value="Genomic_DNA"/>
</dbReference>